<keyword evidence="2 6" id="KW-0808">Transferase</keyword>
<evidence type="ECO:0000259" key="7">
    <source>
        <dbReference type="Pfam" id="PF00294"/>
    </source>
</evidence>
<dbReference type="GO" id="GO:0003872">
    <property type="term" value="F:6-phosphofructokinase activity"/>
    <property type="evidence" value="ECO:0007669"/>
    <property type="project" value="TreeGrafter"/>
</dbReference>
<dbReference type="STRING" id="229203.SAMN05444338_11211"/>
<evidence type="ECO:0000256" key="5">
    <source>
        <dbReference type="ARBA" id="ARBA00022840"/>
    </source>
</evidence>
<accession>A0A1H3CU66</accession>
<dbReference type="AlphaFoldDB" id="A0A1H3CU66"/>
<dbReference type="GO" id="GO:0005829">
    <property type="term" value="C:cytosol"/>
    <property type="evidence" value="ECO:0007669"/>
    <property type="project" value="TreeGrafter"/>
</dbReference>
<keyword evidence="9" id="KW-1185">Reference proteome</keyword>
<keyword evidence="5" id="KW-0067">ATP-binding</keyword>
<dbReference type="Pfam" id="PF00294">
    <property type="entry name" value="PfkB"/>
    <property type="match status" value="1"/>
</dbReference>
<reference evidence="9" key="1">
    <citation type="submission" date="2016-10" db="EMBL/GenBank/DDBJ databases">
        <authorList>
            <person name="Varghese N."/>
            <person name="Submissions S."/>
        </authorList>
    </citation>
    <scope>NUCLEOTIDE SEQUENCE [LARGE SCALE GENOMIC DNA]</scope>
    <source>
        <strain evidence="9">DSM 15718</strain>
    </source>
</reference>
<dbReference type="PIRSF" id="PIRSF000535">
    <property type="entry name" value="1PFK/6PFK/LacC"/>
    <property type="match status" value="1"/>
</dbReference>
<dbReference type="GO" id="GO:0005524">
    <property type="term" value="F:ATP binding"/>
    <property type="evidence" value="ECO:0007669"/>
    <property type="project" value="UniProtKB-KW"/>
</dbReference>
<name>A0A1H3CU66_9FLAO</name>
<proteinExistence type="inferred from homology"/>
<dbReference type="SUPFAM" id="SSF53613">
    <property type="entry name" value="Ribokinase-like"/>
    <property type="match status" value="1"/>
</dbReference>
<dbReference type="PROSITE" id="PS00584">
    <property type="entry name" value="PFKB_KINASES_2"/>
    <property type="match status" value="1"/>
</dbReference>
<dbReference type="PANTHER" id="PTHR46566:SF2">
    <property type="entry name" value="ATP-DEPENDENT 6-PHOSPHOFRUCTOKINASE ISOZYME 2"/>
    <property type="match status" value="1"/>
</dbReference>
<keyword evidence="4 8" id="KW-0418">Kinase</keyword>
<evidence type="ECO:0000313" key="9">
    <source>
        <dbReference type="Proteomes" id="UP000198569"/>
    </source>
</evidence>
<evidence type="ECO:0000256" key="4">
    <source>
        <dbReference type="ARBA" id="ARBA00022777"/>
    </source>
</evidence>
<protein>
    <submittedName>
        <fullName evidence="8">6-phosphofructokinase 2</fullName>
    </submittedName>
</protein>
<dbReference type="PANTHER" id="PTHR46566">
    <property type="entry name" value="1-PHOSPHOFRUCTOKINASE-RELATED"/>
    <property type="match status" value="1"/>
</dbReference>
<evidence type="ECO:0000313" key="8">
    <source>
        <dbReference type="EMBL" id="SDX57711.1"/>
    </source>
</evidence>
<dbReference type="InterPro" id="IPR002173">
    <property type="entry name" value="Carboh/pur_kinase_PfkB_CS"/>
</dbReference>
<evidence type="ECO:0000256" key="6">
    <source>
        <dbReference type="PIRNR" id="PIRNR000535"/>
    </source>
</evidence>
<organism evidence="8 9">
    <name type="scientific">Flavobacterium degerlachei</name>
    <dbReference type="NCBI Taxonomy" id="229203"/>
    <lineage>
        <taxon>Bacteria</taxon>
        <taxon>Pseudomonadati</taxon>
        <taxon>Bacteroidota</taxon>
        <taxon>Flavobacteriia</taxon>
        <taxon>Flavobacteriales</taxon>
        <taxon>Flavobacteriaceae</taxon>
        <taxon>Flavobacterium</taxon>
    </lineage>
</organism>
<dbReference type="CDD" id="cd01164">
    <property type="entry name" value="FruK_PfkB_like"/>
    <property type="match status" value="1"/>
</dbReference>
<evidence type="ECO:0000256" key="3">
    <source>
        <dbReference type="ARBA" id="ARBA00022741"/>
    </source>
</evidence>
<comment type="similarity">
    <text evidence="1">Belongs to the carbohydrate kinase PfkB family.</text>
</comment>
<dbReference type="Gene3D" id="3.40.1190.20">
    <property type="match status" value="1"/>
</dbReference>
<evidence type="ECO:0000256" key="2">
    <source>
        <dbReference type="ARBA" id="ARBA00022679"/>
    </source>
</evidence>
<keyword evidence="3" id="KW-0547">Nucleotide-binding</keyword>
<dbReference type="Proteomes" id="UP000198569">
    <property type="component" value="Unassembled WGS sequence"/>
</dbReference>
<sequence length="310" mass="33448">MKSFDIVTLTVNPALDKSAHFSGLVPEQKIRCEAPLYDAGGGGINVSKAISRLEGSSLAVMASGGPSGEMIKEILNKESISFQSIETKNWTRESFVAVDDNTNSQYRFNFPGTSVTDAEKNEIIKTIEGLDSEFIVLSGSLREGLPVDFYQEIAKIAKKYNSKLIVDTSGEGLKKVLETGVYLIKPNVGELAKLIGVERLEMEEVNDAAKQIITNGGAVIVVVSLGPQGAVLVTKDSYDYVPAPNVAKKSTVGAGDSMVGGMVWALSQNKSLKEVIRWGVACGSAATMNEGTQLFKLEDAKRLYEWLKDK</sequence>
<dbReference type="InterPro" id="IPR017583">
    <property type="entry name" value="Tagatose/fructose_Pkinase"/>
</dbReference>
<gene>
    <name evidence="8" type="ORF">SAMN05444338_11211</name>
</gene>
<dbReference type="InterPro" id="IPR029056">
    <property type="entry name" value="Ribokinase-like"/>
</dbReference>
<dbReference type="OrthoDB" id="9801219at2"/>
<dbReference type="EMBL" id="FNMV01000012">
    <property type="protein sequence ID" value="SDX57711.1"/>
    <property type="molecule type" value="Genomic_DNA"/>
</dbReference>
<dbReference type="NCBIfam" id="TIGR03168">
    <property type="entry name" value="1-PFK"/>
    <property type="match status" value="1"/>
</dbReference>
<dbReference type="FunFam" id="3.40.1190.20:FF:000001">
    <property type="entry name" value="Phosphofructokinase"/>
    <property type="match status" value="1"/>
</dbReference>
<evidence type="ECO:0000256" key="1">
    <source>
        <dbReference type="ARBA" id="ARBA00010688"/>
    </source>
</evidence>
<dbReference type="InterPro" id="IPR011611">
    <property type="entry name" value="PfkB_dom"/>
</dbReference>
<feature type="domain" description="Carbohydrate kinase PfkB" evidence="7">
    <location>
        <begin position="23"/>
        <end position="294"/>
    </location>
</feature>
<dbReference type="RefSeq" id="WP_091433780.1">
    <property type="nucleotide sequence ID" value="NZ_FNMV01000012.1"/>
</dbReference>